<keyword evidence="3" id="KW-1185">Reference proteome</keyword>
<keyword evidence="1" id="KW-0472">Membrane</keyword>
<proteinExistence type="predicted"/>
<accession>A0A9W4UC38</accession>
<gene>
    <name evidence="2" type="ORF">PDIGIT_LOCUS6232</name>
</gene>
<comment type="caution">
    <text evidence="2">The sequence shown here is derived from an EMBL/GenBank/DDBJ whole genome shotgun (WGS) entry which is preliminary data.</text>
</comment>
<organism evidence="2 3">
    <name type="scientific">Periconia digitata</name>
    <dbReference type="NCBI Taxonomy" id="1303443"/>
    <lineage>
        <taxon>Eukaryota</taxon>
        <taxon>Fungi</taxon>
        <taxon>Dikarya</taxon>
        <taxon>Ascomycota</taxon>
        <taxon>Pezizomycotina</taxon>
        <taxon>Dothideomycetes</taxon>
        <taxon>Pleosporomycetidae</taxon>
        <taxon>Pleosporales</taxon>
        <taxon>Massarineae</taxon>
        <taxon>Periconiaceae</taxon>
        <taxon>Periconia</taxon>
    </lineage>
</organism>
<evidence type="ECO:0000313" key="2">
    <source>
        <dbReference type="EMBL" id="CAI6333195.1"/>
    </source>
</evidence>
<name>A0A9W4UC38_9PLEO</name>
<protein>
    <submittedName>
        <fullName evidence="2">Uncharacterized protein</fullName>
    </submittedName>
</protein>
<evidence type="ECO:0000256" key="1">
    <source>
        <dbReference type="SAM" id="Phobius"/>
    </source>
</evidence>
<feature type="transmembrane region" description="Helical" evidence="1">
    <location>
        <begin position="28"/>
        <end position="52"/>
    </location>
</feature>
<evidence type="ECO:0000313" key="3">
    <source>
        <dbReference type="Proteomes" id="UP001152607"/>
    </source>
</evidence>
<sequence length="137" mass="15050">MAPHAQKFLARRYDSSYEEEVTKAGKGLVIGLTILFIAIFVGICTCCFCCVVRSQNRRTARTAELAKQANMRVAERKAQEAQGVNVNVPPPSYNPSNVTYPGHQTTGVSLLTAKLYSECALTTCNRHLQRCDDVIGP</sequence>
<dbReference type="AlphaFoldDB" id="A0A9W4UC38"/>
<keyword evidence="1" id="KW-0812">Transmembrane</keyword>
<dbReference type="Proteomes" id="UP001152607">
    <property type="component" value="Unassembled WGS sequence"/>
</dbReference>
<dbReference type="EMBL" id="CAOQHR010000004">
    <property type="protein sequence ID" value="CAI6333195.1"/>
    <property type="molecule type" value="Genomic_DNA"/>
</dbReference>
<keyword evidence="1" id="KW-1133">Transmembrane helix</keyword>
<reference evidence="2" key="1">
    <citation type="submission" date="2023-01" db="EMBL/GenBank/DDBJ databases">
        <authorList>
            <person name="Van Ghelder C."/>
            <person name="Rancurel C."/>
        </authorList>
    </citation>
    <scope>NUCLEOTIDE SEQUENCE</scope>
    <source>
        <strain evidence="2">CNCM I-4278</strain>
    </source>
</reference>